<dbReference type="EMBL" id="BAAARV010000016">
    <property type="protein sequence ID" value="GAA2337397.1"/>
    <property type="molecule type" value="Genomic_DNA"/>
</dbReference>
<gene>
    <name evidence="1" type="ORF">GCM10010170_018450</name>
</gene>
<evidence type="ECO:0000313" key="1">
    <source>
        <dbReference type="EMBL" id="GAA2337397.1"/>
    </source>
</evidence>
<proteinExistence type="predicted"/>
<name>A0ABP5SS19_9ACTN</name>
<dbReference type="Proteomes" id="UP001501444">
    <property type="component" value="Unassembled WGS sequence"/>
</dbReference>
<protein>
    <submittedName>
        <fullName evidence="1">Uncharacterized protein</fullName>
    </submittedName>
</protein>
<sequence>MSEKSGHLADSTRPPALARGELLAGWIGDPDMSGAPRHDMSDLYPDRRNNRQGGFGVRKALDAHKADVLSRAELAAPPGRARAAWRARAA</sequence>
<evidence type="ECO:0000313" key="2">
    <source>
        <dbReference type="Proteomes" id="UP001501444"/>
    </source>
</evidence>
<comment type="caution">
    <text evidence="1">The sequence shown here is derived from an EMBL/GenBank/DDBJ whole genome shotgun (WGS) entry which is preliminary data.</text>
</comment>
<organism evidence="1 2">
    <name type="scientific">Dactylosporangium salmoneum</name>
    <dbReference type="NCBI Taxonomy" id="53361"/>
    <lineage>
        <taxon>Bacteria</taxon>
        <taxon>Bacillati</taxon>
        <taxon>Actinomycetota</taxon>
        <taxon>Actinomycetes</taxon>
        <taxon>Micromonosporales</taxon>
        <taxon>Micromonosporaceae</taxon>
        <taxon>Dactylosporangium</taxon>
    </lineage>
</organism>
<keyword evidence="2" id="KW-1185">Reference proteome</keyword>
<accession>A0ABP5SS19</accession>
<reference evidence="2" key="1">
    <citation type="journal article" date="2019" name="Int. J. Syst. Evol. Microbiol.">
        <title>The Global Catalogue of Microorganisms (GCM) 10K type strain sequencing project: providing services to taxonomists for standard genome sequencing and annotation.</title>
        <authorList>
            <consortium name="The Broad Institute Genomics Platform"/>
            <consortium name="The Broad Institute Genome Sequencing Center for Infectious Disease"/>
            <person name="Wu L."/>
            <person name="Ma J."/>
        </authorList>
    </citation>
    <scope>NUCLEOTIDE SEQUENCE [LARGE SCALE GENOMIC DNA]</scope>
    <source>
        <strain evidence="2">JCM 3272</strain>
    </source>
</reference>